<keyword evidence="1" id="KW-0812">Transmembrane</keyword>
<evidence type="ECO:0000313" key="2">
    <source>
        <dbReference type="EMBL" id="ADH99044.1"/>
    </source>
</evidence>
<protein>
    <submittedName>
        <fullName evidence="2">Uncharacterized protein</fullName>
    </submittedName>
</protein>
<dbReference type="STRING" id="439292.Bsel_1532"/>
<dbReference type="HOGENOM" id="CLU_3095547_0_0_9"/>
<reference evidence="2" key="1">
    <citation type="submission" date="2009-10" db="EMBL/GenBank/DDBJ databases">
        <title>Complete sequence of Bacillus selenitireducens MLS10.</title>
        <authorList>
            <consortium name="US DOE Joint Genome Institute"/>
            <person name="Lucas S."/>
            <person name="Copeland A."/>
            <person name="Lapidus A."/>
            <person name="Glavina del Rio T."/>
            <person name="Dalin E."/>
            <person name="Tice H."/>
            <person name="Bruce D."/>
            <person name="Goodwin L."/>
            <person name="Pitluck S."/>
            <person name="Sims D."/>
            <person name="Brettin T."/>
            <person name="Detter J.C."/>
            <person name="Han C."/>
            <person name="Larimer F."/>
            <person name="Land M."/>
            <person name="Hauser L."/>
            <person name="Kyrpides N."/>
            <person name="Ovchinnikova G."/>
            <person name="Stolz J."/>
        </authorList>
    </citation>
    <scope>NUCLEOTIDE SEQUENCE [LARGE SCALE GENOMIC DNA]</scope>
    <source>
        <strain evidence="2">MLS10</strain>
    </source>
</reference>
<name>D6XTA8_BACIE</name>
<sequence>MVSGLLVFSVVTIMVYILLRTFTDVPDGVLVAGSVLAGFLGEWLFYRIRLT</sequence>
<accession>D6XTA8</accession>
<dbReference type="Proteomes" id="UP000000271">
    <property type="component" value="Chromosome"/>
</dbReference>
<dbReference type="EMBL" id="CP001791">
    <property type="protein sequence ID" value="ADH99044.1"/>
    <property type="molecule type" value="Genomic_DNA"/>
</dbReference>
<feature type="transmembrane region" description="Helical" evidence="1">
    <location>
        <begin position="5"/>
        <end position="22"/>
    </location>
</feature>
<dbReference type="KEGG" id="bse:Bsel_1532"/>
<evidence type="ECO:0000313" key="3">
    <source>
        <dbReference type="Proteomes" id="UP000000271"/>
    </source>
</evidence>
<organism evidence="2 3">
    <name type="scientific">Bacillus selenitireducens (strain ATCC 700615 / DSM 15326 / MLS10)</name>
    <dbReference type="NCBI Taxonomy" id="439292"/>
    <lineage>
        <taxon>Bacteria</taxon>
        <taxon>Bacillati</taxon>
        <taxon>Bacillota</taxon>
        <taxon>Bacilli</taxon>
        <taxon>Bacillales</taxon>
        <taxon>Bacillaceae</taxon>
        <taxon>Salisediminibacterium</taxon>
    </lineage>
</organism>
<keyword evidence="3" id="KW-1185">Reference proteome</keyword>
<dbReference type="AlphaFoldDB" id="D6XTA8"/>
<feature type="transmembrane region" description="Helical" evidence="1">
    <location>
        <begin position="28"/>
        <end position="46"/>
    </location>
</feature>
<evidence type="ECO:0000256" key="1">
    <source>
        <dbReference type="SAM" id="Phobius"/>
    </source>
</evidence>
<proteinExistence type="predicted"/>
<gene>
    <name evidence="2" type="ordered locus">Bsel_1532</name>
</gene>
<keyword evidence="1" id="KW-1133">Transmembrane helix</keyword>
<keyword evidence="1" id="KW-0472">Membrane</keyword>